<dbReference type="EMBL" id="AJWY01008627">
    <property type="protein sequence ID" value="EKC60685.1"/>
    <property type="molecule type" value="Genomic_DNA"/>
</dbReference>
<feature type="region of interest" description="Disordered" evidence="2">
    <location>
        <begin position="221"/>
        <end position="268"/>
    </location>
</feature>
<keyword evidence="1" id="KW-0175">Coiled coil</keyword>
<evidence type="ECO:0000256" key="2">
    <source>
        <dbReference type="SAM" id="MobiDB-lite"/>
    </source>
</evidence>
<feature type="non-terminal residue" evidence="3">
    <location>
        <position position="268"/>
    </location>
</feature>
<name>K1T3F0_9ZZZZ</name>
<gene>
    <name evidence="3" type="ORF">LEA_12742</name>
</gene>
<evidence type="ECO:0000256" key="1">
    <source>
        <dbReference type="SAM" id="Coils"/>
    </source>
</evidence>
<protein>
    <submittedName>
        <fullName evidence="3">Viral A-type inclusion protein</fullName>
    </submittedName>
</protein>
<organism evidence="3">
    <name type="scientific">human gut metagenome</name>
    <dbReference type="NCBI Taxonomy" id="408170"/>
    <lineage>
        <taxon>unclassified sequences</taxon>
        <taxon>metagenomes</taxon>
        <taxon>organismal metagenomes</taxon>
    </lineage>
</organism>
<feature type="non-terminal residue" evidence="3">
    <location>
        <position position="1"/>
    </location>
</feature>
<reference evidence="3" key="1">
    <citation type="journal article" date="2013" name="Environ. Microbiol.">
        <title>Microbiota from the distal guts of lean and obese adolescents exhibit partial functional redundancy besides clear differences in community structure.</title>
        <authorList>
            <person name="Ferrer M."/>
            <person name="Ruiz A."/>
            <person name="Lanza F."/>
            <person name="Haange S.B."/>
            <person name="Oberbach A."/>
            <person name="Till H."/>
            <person name="Bargiela R."/>
            <person name="Campoy C."/>
            <person name="Segura M.T."/>
            <person name="Richter M."/>
            <person name="von Bergen M."/>
            <person name="Seifert J."/>
            <person name="Suarez A."/>
        </authorList>
    </citation>
    <scope>NUCLEOTIDE SEQUENCE</scope>
</reference>
<accession>K1T3F0</accession>
<comment type="caution">
    <text evidence="3">The sequence shown here is derived from an EMBL/GenBank/DDBJ whole genome shotgun (WGS) entry which is preliminary data.</text>
</comment>
<dbReference type="AlphaFoldDB" id="K1T3F0"/>
<feature type="coiled-coil region" evidence="1">
    <location>
        <begin position="70"/>
        <end position="131"/>
    </location>
</feature>
<proteinExistence type="predicted"/>
<sequence length="268" mass="30944">EYEKLKNIKQIKEEIAQLEAQESITNPKTELKDVEARIKELEGKTKWATQYYQDSYGQHRARNVLKSARSRDEEAELQNLYNKRKALSEQIRKNDVNAYFENLTGVSNETIEKQIKQRETLLAQMQFQEAKYGKITQGNAALTGSFSRDELQYQLNKLRAEQNKRNLPTDSSAEWGAAAKSAYEKALKEYNDFLNETGNQLTHEEYERKAKELKEALDAAKKAYDATKPASDKDAQKQDKQAEKDAKEAERRADKARKLGEELVKIEE</sequence>
<evidence type="ECO:0000313" key="3">
    <source>
        <dbReference type="EMBL" id="EKC60685.1"/>
    </source>
</evidence>